<organism evidence="1 2">
    <name type="scientific">Hungatella hathewayi DSM 13479</name>
    <dbReference type="NCBI Taxonomy" id="566550"/>
    <lineage>
        <taxon>Bacteria</taxon>
        <taxon>Bacillati</taxon>
        <taxon>Bacillota</taxon>
        <taxon>Clostridia</taxon>
        <taxon>Lachnospirales</taxon>
        <taxon>Lachnospiraceae</taxon>
        <taxon>Hungatella</taxon>
    </lineage>
</organism>
<protein>
    <submittedName>
        <fullName evidence="1">Uncharacterized protein</fullName>
    </submittedName>
</protein>
<proteinExistence type="predicted"/>
<sequence length="124" mass="14014">MEMNTQRMDAFVKDVTDCRKAIDLCRAAIKKLGEQPLHLLVSNDLERITLNSKEIGLSKESQAAIVMVVKGSLEARENELCCQMDELMGNYGRTTDFEAVPPALTPKQKRRQCYGPINPDDVEW</sequence>
<evidence type="ECO:0000313" key="2">
    <source>
        <dbReference type="Proteomes" id="UP000004968"/>
    </source>
</evidence>
<name>D3AFD6_9FIRM</name>
<accession>D3AFD6</accession>
<dbReference type="AlphaFoldDB" id="D3AFD6"/>
<evidence type="ECO:0000313" key="1">
    <source>
        <dbReference type="EMBL" id="EFC99467.1"/>
    </source>
</evidence>
<dbReference type="EMBL" id="ACIO01000178">
    <property type="protein sequence ID" value="EFC99467.1"/>
    <property type="molecule type" value="Genomic_DNA"/>
</dbReference>
<reference evidence="1 2" key="1">
    <citation type="submission" date="2010-01" db="EMBL/GenBank/DDBJ databases">
        <authorList>
            <person name="Weinstock G."/>
            <person name="Sodergren E."/>
            <person name="Clifton S."/>
            <person name="Fulton L."/>
            <person name="Fulton B."/>
            <person name="Courtney L."/>
            <person name="Fronick C."/>
            <person name="Harrison M."/>
            <person name="Strong C."/>
            <person name="Farmer C."/>
            <person name="Delahaunty K."/>
            <person name="Markovic C."/>
            <person name="Hall O."/>
            <person name="Minx P."/>
            <person name="Tomlinson C."/>
            <person name="Mitreva M."/>
            <person name="Nelson J."/>
            <person name="Hou S."/>
            <person name="Wollam A."/>
            <person name="Pepin K.H."/>
            <person name="Johnson M."/>
            <person name="Bhonagiri V."/>
            <person name="Nash W.E."/>
            <person name="Warren W."/>
            <person name="Chinwalla A."/>
            <person name="Mardis E.R."/>
            <person name="Wilson R.K."/>
        </authorList>
    </citation>
    <scope>NUCLEOTIDE SEQUENCE [LARGE SCALE GENOMIC DNA]</scope>
    <source>
        <strain evidence="1 2">DSM 13479</strain>
    </source>
</reference>
<dbReference type="HOGENOM" id="CLU_2000781_0_0_9"/>
<dbReference type="RefSeq" id="WP_006772842.1">
    <property type="nucleotide sequence ID" value="NZ_GG667639.1"/>
</dbReference>
<dbReference type="Proteomes" id="UP000004968">
    <property type="component" value="Unassembled WGS sequence"/>
</dbReference>
<comment type="caution">
    <text evidence="1">The sequence shown here is derived from an EMBL/GenBank/DDBJ whole genome shotgun (WGS) entry which is preliminary data.</text>
</comment>
<gene>
    <name evidence="1" type="ORF">CLOSTHATH_02320</name>
</gene>
<dbReference type="GeneID" id="93148611"/>